<dbReference type="RefSeq" id="WP_129061798.1">
    <property type="nucleotide sequence ID" value="NZ_NXIE01000003.1"/>
</dbReference>
<dbReference type="PRINTS" id="PR00598">
    <property type="entry name" value="HTHMARR"/>
</dbReference>
<dbReference type="OrthoDB" id="5343771at2"/>
<dbReference type="InterPro" id="IPR000835">
    <property type="entry name" value="HTH_MarR-typ"/>
</dbReference>
<feature type="domain" description="HTH marR-type" evidence="4">
    <location>
        <begin position="18"/>
        <end position="155"/>
    </location>
</feature>
<dbReference type="PANTHER" id="PTHR42756:SF1">
    <property type="entry name" value="TRANSCRIPTIONAL REPRESSOR OF EMRAB OPERON"/>
    <property type="match status" value="1"/>
</dbReference>
<dbReference type="GO" id="GO:0003700">
    <property type="term" value="F:DNA-binding transcription factor activity"/>
    <property type="evidence" value="ECO:0007669"/>
    <property type="project" value="InterPro"/>
</dbReference>
<keyword evidence="1" id="KW-0805">Transcription regulation</keyword>
<reference evidence="5 6" key="1">
    <citation type="submission" date="2017-09" db="EMBL/GenBank/DDBJ databases">
        <title>Genomics of the genus Arcobacter.</title>
        <authorList>
            <person name="Perez-Cataluna A."/>
            <person name="Figueras M.J."/>
            <person name="Salas-Masso N."/>
        </authorList>
    </citation>
    <scope>NUCLEOTIDE SEQUENCE [LARGE SCALE GENOMIC DNA]</scope>
    <source>
        <strain evidence="5 6">F156-34</strain>
    </source>
</reference>
<dbReference type="PANTHER" id="PTHR42756">
    <property type="entry name" value="TRANSCRIPTIONAL REGULATOR, MARR"/>
    <property type="match status" value="1"/>
</dbReference>
<keyword evidence="2" id="KW-0238">DNA-binding</keyword>
<dbReference type="AlphaFoldDB" id="A0A4Q1AX69"/>
<dbReference type="Gene3D" id="1.10.10.10">
    <property type="entry name" value="Winged helix-like DNA-binding domain superfamily/Winged helix DNA-binding domain"/>
    <property type="match status" value="1"/>
</dbReference>
<dbReference type="InterPro" id="IPR036390">
    <property type="entry name" value="WH_DNA-bd_sf"/>
</dbReference>
<protein>
    <submittedName>
        <fullName evidence="5">MarR family transcriptional regulator</fullName>
    </submittedName>
</protein>
<comment type="caution">
    <text evidence="5">The sequence shown here is derived from an EMBL/GenBank/DDBJ whole genome shotgun (WGS) entry which is preliminary data.</text>
</comment>
<keyword evidence="6" id="KW-1185">Reference proteome</keyword>
<dbReference type="Pfam" id="PF01047">
    <property type="entry name" value="MarR"/>
    <property type="match status" value="1"/>
</dbReference>
<evidence type="ECO:0000313" key="6">
    <source>
        <dbReference type="Proteomes" id="UP000289718"/>
    </source>
</evidence>
<evidence type="ECO:0000256" key="2">
    <source>
        <dbReference type="ARBA" id="ARBA00023125"/>
    </source>
</evidence>
<evidence type="ECO:0000259" key="4">
    <source>
        <dbReference type="PROSITE" id="PS50995"/>
    </source>
</evidence>
<evidence type="ECO:0000256" key="1">
    <source>
        <dbReference type="ARBA" id="ARBA00023015"/>
    </source>
</evidence>
<dbReference type="SMART" id="SM00347">
    <property type="entry name" value="HTH_MARR"/>
    <property type="match status" value="1"/>
</dbReference>
<evidence type="ECO:0000256" key="3">
    <source>
        <dbReference type="ARBA" id="ARBA00023163"/>
    </source>
</evidence>
<proteinExistence type="predicted"/>
<evidence type="ECO:0000313" key="5">
    <source>
        <dbReference type="EMBL" id="RXK12741.1"/>
    </source>
</evidence>
<dbReference type="GO" id="GO:0003677">
    <property type="term" value="F:DNA binding"/>
    <property type="evidence" value="ECO:0007669"/>
    <property type="project" value="UniProtKB-KW"/>
</dbReference>
<sequence>MDKKYINEFFKSIDTMEQYELFSLTLPLTLIYKSAFNATEQLAKEKYDLLHSDIDVLASLYFNGKILSPTELYSAMIFSSGGMTKILKKLECLGYISRVSNPNDKRSNLVKLEQRGEEILLNCLEDIIEDREPMFDVLSQEERENLKVILKKIMLNLE</sequence>
<dbReference type="EMBL" id="NXIE01000003">
    <property type="protein sequence ID" value="RXK12741.1"/>
    <property type="molecule type" value="Genomic_DNA"/>
</dbReference>
<name>A0A4Q1AX69_9BACT</name>
<dbReference type="Proteomes" id="UP000289718">
    <property type="component" value="Unassembled WGS sequence"/>
</dbReference>
<organism evidence="5 6">
    <name type="scientific">Halarcobacter mediterraneus</name>
    <dbReference type="NCBI Taxonomy" id="2023153"/>
    <lineage>
        <taxon>Bacteria</taxon>
        <taxon>Pseudomonadati</taxon>
        <taxon>Campylobacterota</taxon>
        <taxon>Epsilonproteobacteria</taxon>
        <taxon>Campylobacterales</taxon>
        <taxon>Arcobacteraceae</taxon>
        <taxon>Halarcobacter</taxon>
    </lineage>
</organism>
<dbReference type="SUPFAM" id="SSF46785">
    <property type="entry name" value="Winged helix' DNA-binding domain"/>
    <property type="match status" value="1"/>
</dbReference>
<dbReference type="PROSITE" id="PS50995">
    <property type="entry name" value="HTH_MARR_2"/>
    <property type="match status" value="1"/>
</dbReference>
<keyword evidence="3" id="KW-0804">Transcription</keyword>
<gene>
    <name evidence="5" type="ORF">CP965_09200</name>
</gene>
<accession>A0A4Q1AX69</accession>
<dbReference type="InterPro" id="IPR036388">
    <property type="entry name" value="WH-like_DNA-bd_sf"/>
</dbReference>